<keyword evidence="3" id="KW-0949">S-adenosyl-L-methionine</keyword>
<evidence type="ECO:0000256" key="3">
    <source>
        <dbReference type="ARBA" id="ARBA00022691"/>
    </source>
</evidence>
<protein>
    <submittedName>
        <fullName evidence="6">S-adenosyl-L-methionine-dependent methyltransferase,Lysine methyltransferase</fullName>
    </submittedName>
</protein>
<evidence type="ECO:0000256" key="5">
    <source>
        <dbReference type="SAM" id="MobiDB-lite"/>
    </source>
</evidence>
<keyword evidence="2 6" id="KW-0808">Transferase</keyword>
<evidence type="ECO:0000256" key="1">
    <source>
        <dbReference type="ARBA" id="ARBA00022603"/>
    </source>
</evidence>
<name>A0A5E4MPU3_9HEMI</name>
<feature type="region of interest" description="Disordered" evidence="5">
    <location>
        <begin position="1"/>
        <end position="25"/>
    </location>
</feature>
<dbReference type="Pfam" id="PF10294">
    <property type="entry name" value="Methyltransf_16"/>
    <property type="match status" value="1"/>
</dbReference>
<dbReference type="PANTHER" id="PTHR14614">
    <property type="entry name" value="HEPATOCELLULAR CARCINOMA-ASSOCIATED ANTIGEN"/>
    <property type="match status" value="1"/>
</dbReference>
<gene>
    <name evidence="6" type="ORF">CINCED_3A018946</name>
</gene>
<evidence type="ECO:0000313" key="6">
    <source>
        <dbReference type="EMBL" id="VVC32344.1"/>
    </source>
</evidence>
<dbReference type="PANTHER" id="PTHR14614:SF164">
    <property type="entry name" value="HISTONE-ARGININE METHYLTRANSFERASE METTL23"/>
    <property type="match status" value="1"/>
</dbReference>
<sequence>MNSDLSPYCQPGPSTSKDEHCPSTCTDNQIQFPPYHYKIDAPGSSTSSGQLPYPVPMSTWPDSQSFPSYMTMAVNAAQPPSYIYPPTSSLRLPPTEQIPPNCLDWTINPIKPLPRQFKTTSEPLFTLGYSSTISENWMEGDKGLQYSIKNFTFSTKRINSLNEASTSQVHEEYDSLLVSIPQALEGDYHYYVWPSSPVLAWIIWEHRLELPGKRILEVGSGTSLPGIVAAKCGAIVTLTDDPTIQGTIKHIQKCCYMNGLYPEQIRVLGLQWGYFFRETLNIGPFDLIIGSDCFYEPNMFEDLIATISYLLERNPLAKFMTTYHERDPEYGIDELAAKWKLNCTHKSLEDLGKNNELDIYELMKGNDIHLIEITRKIVKKNVTQ</sequence>
<dbReference type="Gene3D" id="3.40.50.150">
    <property type="entry name" value="Vaccinia Virus protein VP39"/>
    <property type="match status" value="1"/>
</dbReference>
<dbReference type="InterPro" id="IPR029063">
    <property type="entry name" value="SAM-dependent_MTases_sf"/>
</dbReference>
<dbReference type="InterPro" id="IPR019410">
    <property type="entry name" value="Methyltransf_16"/>
</dbReference>
<keyword evidence="1 6" id="KW-0489">Methyltransferase</keyword>
<evidence type="ECO:0000256" key="2">
    <source>
        <dbReference type="ARBA" id="ARBA00022679"/>
    </source>
</evidence>
<keyword evidence="7" id="KW-1185">Reference proteome</keyword>
<organism evidence="6 7">
    <name type="scientific">Cinara cedri</name>
    <dbReference type="NCBI Taxonomy" id="506608"/>
    <lineage>
        <taxon>Eukaryota</taxon>
        <taxon>Metazoa</taxon>
        <taxon>Ecdysozoa</taxon>
        <taxon>Arthropoda</taxon>
        <taxon>Hexapoda</taxon>
        <taxon>Insecta</taxon>
        <taxon>Pterygota</taxon>
        <taxon>Neoptera</taxon>
        <taxon>Paraneoptera</taxon>
        <taxon>Hemiptera</taxon>
        <taxon>Sternorrhyncha</taxon>
        <taxon>Aphidomorpha</taxon>
        <taxon>Aphidoidea</taxon>
        <taxon>Aphididae</taxon>
        <taxon>Lachninae</taxon>
        <taxon>Cinara</taxon>
    </lineage>
</organism>
<accession>A0A5E4MPU3</accession>
<dbReference type="GO" id="GO:0008168">
    <property type="term" value="F:methyltransferase activity"/>
    <property type="evidence" value="ECO:0007669"/>
    <property type="project" value="UniProtKB-KW"/>
</dbReference>
<evidence type="ECO:0000313" key="7">
    <source>
        <dbReference type="Proteomes" id="UP000325440"/>
    </source>
</evidence>
<evidence type="ECO:0000256" key="4">
    <source>
        <dbReference type="ARBA" id="ARBA00043988"/>
    </source>
</evidence>
<reference evidence="6 7" key="1">
    <citation type="submission" date="2019-08" db="EMBL/GenBank/DDBJ databases">
        <authorList>
            <person name="Alioto T."/>
            <person name="Alioto T."/>
            <person name="Gomez Garrido J."/>
        </authorList>
    </citation>
    <scope>NUCLEOTIDE SEQUENCE [LARGE SCALE GENOMIC DNA]</scope>
</reference>
<dbReference type="GO" id="GO:0005737">
    <property type="term" value="C:cytoplasm"/>
    <property type="evidence" value="ECO:0007669"/>
    <property type="project" value="TreeGrafter"/>
</dbReference>
<proteinExistence type="inferred from homology"/>
<comment type="similarity">
    <text evidence="4">Belongs to the methyltransferase superfamily. METTL23 family.</text>
</comment>
<dbReference type="Proteomes" id="UP000325440">
    <property type="component" value="Unassembled WGS sequence"/>
</dbReference>
<dbReference type="AlphaFoldDB" id="A0A5E4MPU3"/>
<dbReference type="EMBL" id="CABPRJ010000955">
    <property type="protein sequence ID" value="VVC32344.1"/>
    <property type="molecule type" value="Genomic_DNA"/>
</dbReference>
<dbReference type="OrthoDB" id="407325at2759"/>
<dbReference type="GO" id="GO:0005634">
    <property type="term" value="C:nucleus"/>
    <property type="evidence" value="ECO:0007669"/>
    <property type="project" value="TreeGrafter"/>
</dbReference>
<dbReference type="GO" id="GO:0032259">
    <property type="term" value="P:methylation"/>
    <property type="evidence" value="ECO:0007669"/>
    <property type="project" value="UniProtKB-KW"/>
</dbReference>
<dbReference type="SUPFAM" id="SSF53335">
    <property type="entry name" value="S-adenosyl-L-methionine-dependent methyltransferases"/>
    <property type="match status" value="1"/>
</dbReference>